<evidence type="ECO:0000259" key="1">
    <source>
        <dbReference type="Pfam" id="PF01243"/>
    </source>
</evidence>
<dbReference type="RefSeq" id="WP_142261042.1">
    <property type="nucleotide sequence ID" value="NZ_BMPV01000002.1"/>
</dbReference>
<evidence type="ECO:0000313" key="2">
    <source>
        <dbReference type="EMBL" id="TQM77285.1"/>
    </source>
</evidence>
<reference evidence="2 3" key="1">
    <citation type="submission" date="2019-06" db="EMBL/GenBank/DDBJ databases">
        <title>Sequencing the genomes of 1000 actinobacteria strains.</title>
        <authorList>
            <person name="Klenk H.-P."/>
        </authorList>
    </citation>
    <scope>NUCLEOTIDE SEQUENCE [LARGE SCALE GENOMIC DNA]</scope>
    <source>
        <strain evidence="2 3">DSM 43186</strain>
    </source>
</reference>
<dbReference type="Gene3D" id="2.30.110.10">
    <property type="entry name" value="Electron Transport, Fmn-binding Protein, Chain A"/>
    <property type="match status" value="1"/>
</dbReference>
<dbReference type="PANTHER" id="PTHR39336">
    <property type="entry name" value="PYRIDOXAMINE PHOSPHATE OXIDASE FAMILY PROTEIN (AFU_ORTHOLOGUE AFUA_6G11440)"/>
    <property type="match status" value="1"/>
</dbReference>
<protein>
    <submittedName>
        <fullName evidence="2">Putative pyridoxine 5'-phosphate oxidase superfamily flavin-nucleotide-binding protein</fullName>
    </submittedName>
</protein>
<dbReference type="PANTHER" id="PTHR39336:SF1">
    <property type="entry name" value="PYRIDOXAMINE PHOSPHATE OXIDASE FAMILY PROTEIN (AFU_ORTHOLOGUE AFUA_6G11440)"/>
    <property type="match status" value="1"/>
</dbReference>
<dbReference type="Proteomes" id="UP000319213">
    <property type="component" value="Unassembled WGS sequence"/>
</dbReference>
<dbReference type="Pfam" id="PF01243">
    <property type="entry name" value="PNPOx_N"/>
    <property type="match status" value="1"/>
</dbReference>
<comment type="caution">
    <text evidence="2">The sequence shown here is derived from an EMBL/GenBank/DDBJ whole genome shotgun (WGS) entry which is preliminary data.</text>
</comment>
<proteinExistence type="predicted"/>
<dbReference type="SUPFAM" id="SSF50475">
    <property type="entry name" value="FMN-binding split barrel"/>
    <property type="match status" value="1"/>
</dbReference>
<dbReference type="InterPro" id="IPR011576">
    <property type="entry name" value="Pyridox_Oxase_N"/>
</dbReference>
<organism evidence="2 3">
    <name type="scientific">Thermopolyspora flexuosa</name>
    <dbReference type="NCBI Taxonomy" id="103836"/>
    <lineage>
        <taxon>Bacteria</taxon>
        <taxon>Bacillati</taxon>
        <taxon>Actinomycetota</taxon>
        <taxon>Actinomycetes</taxon>
        <taxon>Streptosporangiales</taxon>
        <taxon>Streptosporangiaceae</taxon>
        <taxon>Thermopolyspora</taxon>
    </lineage>
</organism>
<name>A0A543J376_9ACTN</name>
<sequence length="191" mass="21286">MGKVYDRLTERLREFIAEQPVYFVATAPREGGHVNVSPKGYADTFAVLDDTTVAYLDLTGSGSETIAHLRDNGRITIMFCAFSGPPKILRLYGTGRVVTPGDAEWDGLLARFGPHPGARSIIVVRCERIADSCGFAVPYLNFEKDRDMLDQWAERKDAGQLREYRMKNNRRSIDGLPALTDEEIETAATKV</sequence>
<evidence type="ECO:0000313" key="3">
    <source>
        <dbReference type="Proteomes" id="UP000319213"/>
    </source>
</evidence>
<dbReference type="AlphaFoldDB" id="A0A543J376"/>
<dbReference type="InterPro" id="IPR012349">
    <property type="entry name" value="Split_barrel_FMN-bd"/>
</dbReference>
<keyword evidence="3" id="KW-1185">Reference proteome</keyword>
<gene>
    <name evidence="2" type="ORF">FHX40_4047</name>
</gene>
<dbReference type="OrthoDB" id="115989at2"/>
<feature type="domain" description="Pyridoxamine 5'-phosphate oxidase N-terminal" evidence="1">
    <location>
        <begin position="8"/>
        <end position="131"/>
    </location>
</feature>
<accession>A0A543J376</accession>
<dbReference type="EMBL" id="VFPQ01000001">
    <property type="protein sequence ID" value="TQM77285.1"/>
    <property type="molecule type" value="Genomic_DNA"/>
</dbReference>